<keyword evidence="4" id="KW-1185">Reference proteome</keyword>
<accession>A0A344U6Y7</accession>
<dbReference type="Proteomes" id="UP000252004">
    <property type="component" value="Chromosome"/>
</dbReference>
<evidence type="ECO:0000256" key="2">
    <source>
        <dbReference type="SAM" id="MobiDB-lite"/>
    </source>
</evidence>
<dbReference type="KEGG" id="sgz:C0216_27325"/>
<keyword evidence="1" id="KW-1277">Toxin-antitoxin system</keyword>
<organism evidence="3 4">
    <name type="scientific">Streptomyces globosus</name>
    <dbReference type="NCBI Taxonomy" id="68209"/>
    <lineage>
        <taxon>Bacteria</taxon>
        <taxon>Bacillati</taxon>
        <taxon>Actinomycetota</taxon>
        <taxon>Actinomycetes</taxon>
        <taxon>Kitasatosporales</taxon>
        <taxon>Streptomycetaceae</taxon>
        <taxon>Streptomyces</taxon>
    </lineage>
</organism>
<evidence type="ECO:0000256" key="1">
    <source>
        <dbReference type="ARBA" id="ARBA00022649"/>
    </source>
</evidence>
<dbReference type="OrthoDB" id="5326046at2"/>
<gene>
    <name evidence="3" type="ORF">C0216_27325</name>
</gene>
<dbReference type="InterPro" id="IPR007712">
    <property type="entry name" value="RelE/ParE_toxin"/>
</dbReference>
<dbReference type="Pfam" id="PF05016">
    <property type="entry name" value="ParE_toxin"/>
    <property type="match status" value="1"/>
</dbReference>
<name>A0A344U6Y7_9ACTN</name>
<dbReference type="EMBL" id="CP030862">
    <property type="protein sequence ID" value="AXE26658.1"/>
    <property type="molecule type" value="Genomic_DNA"/>
</dbReference>
<evidence type="ECO:0000313" key="4">
    <source>
        <dbReference type="Proteomes" id="UP000252004"/>
    </source>
</evidence>
<evidence type="ECO:0000313" key="3">
    <source>
        <dbReference type="EMBL" id="AXE26658.1"/>
    </source>
</evidence>
<dbReference type="Gene3D" id="3.30.2310.20">
    <property type="entry name" value="RelE-like"/>
    <property type="match status" value="1"/>
</dbReference>
<dbReference type="InterPro" id="IPR035093">
    <property type="entry name" value="RelE/ParE_toxin_dom_sf"/>
</dbReference>
<sequence length="100" mass="10880">MTPGTPFPCEELHELFGAPPGKAEPERPEHPQHARSQGPSAFDPTAAPLARGGDVQKITGPSGLYRLRVGNHRVAYQVDDGELVILVVKAGDRRDVYRNL</sequence>
<dbReference type="SUPFAM" id="SSF143011">
    <property type="entry name" value="RelE-like"/>
    <property type="match status" value="1"/>
</dbReference>
<reference evidence="3 4" key="1">
    <citation type="submission" date="2018-01" db="EMBL/GenBank/DDBJ databases">
        <title>Draft genome Sequence of streptomyces globosus LZH-48.</title>
        <authorList>
            <person name="Ran K."/>
            <person name="Li Z."/>
            <person name="Wei S."/>
            <person name="Dong R."/>
        </authorList>
    </citation>
    <scope>NUCLEOTIDE SEQUENCE [LARGE SCALE GENOMIC DNA]</scope>
    <source>
        <strain evidence="3 4">LZH-48</strain>
    </source>
</reference>
<proteinExistence type="predicted"/>
<evidence type="ECO:0008006" key="5">
    <source>
        <dbReference type="Google" id="ProtNLM"/>
    </source>
</evidence>
<feature type="region of interest" description="Disordered" evidence="2">
    <location>
        <begin position="1"/>
        <end position="61"/>
    </location>
</feature>
<dbReference type="AlphaFoldDB" id="A0A344U6Y7"/>
<protein>
    <recommendedName>
        <fullName evidence="5">Type II toxin-antitoxin system RelE/ParE family toxin</fullName>
    </recommendedName>
</protein>
<feature type="compositionally biased region" description="Basic and acidic residues" evidence="2">
    <location>
        <begin position="23"/>
        <end position="32"/>
    </location>
</feature>